<dbReference type="PROSITE" id="PS51257">
    <property type="entry name" value="PROKAR_LIPOPROTEIN"/>
    <property type="match status" value="1"/>
</dbReference>
<accession>A0ABP9PRQ1</accession>
<organism evidence="6 7">
    <name type="scientific">Pseudonocardia eucalypti</name>
    <dbReference type="NCBI Taxonomy" id="648755"/>
    <lineage>
        <taxon>Bacteria</taxon>
        <taxon>Bacillati</taxon>
        <taxon>Actinomycetota</taxon>
        <taxon>Actinomycetes</taxon>
        <taxon>Pseudonocardiales</taxon>
        <taxon>Pseudonocardiaceae</taxon>
        <taxon>Pseudonocardia</taxon>
    </lineage>
</organism>
<feature type="domain" description="Peptidase S33 tripeptidyl aminopeptidase-like C-terminal" evidence="5">
    <location>
        <begin position="372"/>
        <end position="466"/>
    </location>
</feature>
<dbReference type="InterPro" id="IPR000073">
    <property type="entry name" value="AB_hydrolase_1"/>
</dbReference>
<dbReference type="Pfam" id="PF08386">
    <property type="entry name" value="Abhydrolase_4"/>
    <property type="match status" value="1"/>
</dbReference>
<dbReference type="EMBL" id="BAABJP010000007">
    <property type="protein sequence ID" value="GAA5151128.1"/>
    <property type="molecule type" value="Genomic_DNA"/>
</dbReference>
<dbReference type="InterPro" id="IPR051601">
    <property type="entry name" value="Serine_prot/Carboxylest_S33"/>
</dbReference>
<name>A0ABP9PRQ1_9PSEU</name>
<dbReference type="RefSeq" id="WP_185064441.1">
    <property type="nucleotide sequence ID" value="NZ_BAABJP010000007.1"/>
</dbReference>
<evidence type="ECO:0000313" key="7">
    <source>
        <dbReference type="Proteomes" id="UP001428817"/>
    </source>
</evidence>
<evidence type="ECO:0000259" key="4">
    <source>
        <dbReference type="Pfam" id="PF00561"/>
    </source>
</evidence>
<dbReference type="Gene3D" id="3.40.50.1820">
    <property type="entry name" value="alpha/beta hydrolase"/>
    <property type="match status" value="1"/>
</dbReference>
<evidence type="ECO:0000256" key="3">
    <source>
        <dbReference type="SAM" id="SignalP"/>
    </source>
</evidence>
<dbReference type="Pfam" id="PF00561">
    <property type="entry name" value="Abhydrolase_1"/>
    <property type="match status" value="1"/>
</dbReference>
<evidence type="ECO:0000259" key="5">
    <source>
        <dbReference type="Pfam" id="PF08386"/>
    </source>
</evidence>
<keyword evidence="3" id="KW-0732">Signal</keyword>
<dbReference type="InterPro" id="IPR029058">
    <property type="entry name" value="AB_hydrolase_fold"/>
</dbReference>
<gene>
    <name evidence="6" type="ORF">GCM10023321_17610</name>
</gene>
<feature type="domain" description="AB hydrolase-1" evidence="4">
    <location>
        <begin position="86"/>
        <end position="233"/>
    </location>
</feature>
<dbReference type="SUPFAM" id="SSF53474">
    <property type="entry name" value="alpha/beta-Hydrolases"/>
    <property type="match status" value="1"/>
</dbReference>
<feature type="signal peptide" evidence="3">
    <location>
        <begin position="1"/>
        <end position="20"/>
    </location>
</feature>
<proteinExistence type="inferred from homology"/>
<keyword evidence="7" id="KW-1185">Reference proteome</keyword>
<protein>
    <submittedName>
        <fullName evidence="6">Alpha/beta hydrolase</fullName>
    </submittedName>
</protein>
<evidence type="ECO:0000313" key="6">
    <source>
        <dbReference type="EMBL" id="GAA5151128.1"/>
    </source>
</evidence>
<sequence>MRLLLGSMLAVVTLGLTACAGQPAPQAPSEPAFRPGACAGDYTGVPNKIECGTLVVPETRGADGPRRIALPVTIVRASAPRPGAVPVVYLHGGPGAGAVEDVGGQLRDARGRELVAIDQDWIFFDQRGGGLSAPALDCGEVALTDAGPLSDVAAAQLVSCAERLRASGVDLSRYNAEEVVRDIQDLRAALRLDRIDLFGVSYGTRIALAAVQHAAEGVRAVVLDSPWTPEAMWAEGGPEMVSDAVREIFTRCAADPACHGRFPDAAPQLDALANRLLPGPQTINGKTYTADDLGGFLMDTAYSSPGARALPATVARFTAGDMTELDQHLAERSGYHEAQHLTHLCKEEFPFEDEGRMRRRAQRDPVSRLLENSMGRYFQVCRSYPVGPPDPVEAQPVSSPLPTLFLAAEIDPGCPPAVARTAAARFPNGQLSIIPNATHGVFRGSACARKMIRSFLADPNGKVDQSCLHPEHDRFVFDLG</sequence>
<comment type="caution">
    <text evidence="6">The sequence shown here is derived from an EMBL/GenBank/DDBJ whole genome shotgun (WGS) entry which is preliminary data.</text>
</comment>
<dbReference type="GO" id="GO:0016787">
    <property type="term" value="F:hydrolase activity"/>
    <property type="evidence" value="ECO:0007669"/>
    <property type="project" value="UniProtKB-KW"/>
</dbReference>
<keyword evidence="2 6" id="KW-0378">Hydrolase</keyword>
<dbReference type="Proteomes" id="UP001428817">
    <property type="component" value="Unassembled WGS sequence"/>
</dbReference>
<dbReference type="InterPro" id="IPR002410">
    <property type="entry name" value="Peptidase_S33"/>
</dbReference>
<feature type="chain" id="PRO_5047280561" evidence="3">
    <location>
        <begin position="21"/>
        <end position="480"/>
    </location>
</feature>
<dbReference type="PANTHER" id="PTHR43248">
    <property type="entry name" value="2-SUCCINYL-6-HYDROXY-2,4-CYCLOHEXADIENE-1-CARBOXYLATE SYNTHASE"/>
    <property type="match status" value="1"/>
</dbReference>
<comment type="similarity">
    <text evidence="1">Belongs to the peptidase S33 family.</text>
</comment>
<dbReference type="PRINTS" id="PR00793">
    <property type="entry name" value="PROAMNOPTASE"/>
</dbReference>
<evidence type="ECO:0000256" key="1">
    <source>
        <dbReference type="ARBA" id="ARBA00010088"/>
    </source>
</evidence>
<evidence type="ECO:0000256" key="2">
    <source>
        <dbReference type="ARBA" id="ARBA00022801"/>
    </source>
</evidence>
<dbReference type="InterPro" id="IPR013595">
    <property type="entry name" value="Pept_S33_TAP-like_C"/>
</dbReference>
<reference evidence="7" key="1">
    <citation type="journal article" date="2019" name="Int. J. Syst. Evol. Microbiol.">
        <title>The Global Catalogue of Microorganisms (GCM) 10K type strain sequencing project: providing services to taxonomists for standard genome sequencing and annotation.</title>
        <authorList>
            <consortium name="The Broad Institute Genomics Platform"/>
            <consortium name="The Broad Institute Genome Sequencing Center for Infectious Disease"/>
            <person name="Wu L."/>
            <person name="Ma J."/>
        </authorList>
    </citation>
    <scope>NUCLEOTIDE SEQUENCE [LARGE SCALE GENOMIC DNA]</scope>
    <source>
        <strain evidence="7">JCM 18303</strain>
    </source>
</reference>